<evidence type="ECO:0000313" key="4">
    <source>
        <dbReference type="EMBL" id="NKX56709.1"/>
    </source>
</evidence>
<evidence type="ECO:0000256" key="2">
    <source>
        <dbReference type="SAM" id="MobiDB-lite"/>
    </source>
</evidence>
<name>A0A7X6K7Q4_9MICC</name>
<evidence type="ECO:0000313" key="5">
    <source>
        <dbReference type="Proteomes" id="UP000544090"/>
    </source>
</evidence>
<comment type="caution">
    <text evidence="4">The sequence shown here is derived from an EMBL/GenBank/DDBJ whole genome shotgun (WGS) entry which is preliminary data.</text>
</comment>
<feature type="domain" description="NADP-dependent oxidoreductase" evidence="3">
    <location>
        <begin position="17"/>
        <end position="313"/>
    </location>
</feature>
<accession>A0A7X6K7Q4</accession>
<keyword evidence="5" id="KW-1185">Reference proteome</keyword>
<organism evidence="4 5">
    <name type="scientific">Arthrobacter mobilis</name>
    <dbReference type="NCBI Taxonomy" id="2724944"/>
    <lineage>
        <taxon>Bacteria</taxon>
        <taxon>Bacillati</taxon>
        <taxon>Actinomycetota</taxon>
        <taxon>Actinomycetes</taxon>
        <taxon>Micrococcales</taxon>
        <taxon>Micrococcaceae</taxon>
        <taxon>Arthrobacter</taxon>
    </lineage>
</organism>
<dbReference type="InterPro" id="IPR023210">
    <property type="entry name" value="NADP_OxRdtase_dom"/>
</dbReference>
<dbReference type="GO" id="GO:0005829">
    <property type="term" value="C:cytosol"/>
    <property type="evidence" value="ECO:0007669"/>
    <property type="project" value="UniProtKB-ARBA"/>
</dbReference>
<dbReference type="InterPro" id="IPR036812">
    <property type="entry name" value="NAD(P)_OxRdtase_dom_sf"/>
</dbReference>
<dbReference type="GO" id="GO:0016491">
    <property type="term" value="F:oxidoreductase activity"/>
    <property type="evidence" value="ECO:0007669"/>
    <property type="project" value="UniProtKB-KW"/>
</dbReference>
<dbReference type="PANTHER" id="PTHR43364:SF4">
    <property type="entry name" value="NAD(P)-LINKED OXIDOREDUCTASE SUPERFAMILY PROTEIN"/>
    <property type="match status" value="1"/>
</dbReference>
<evidence type="ECO:0000259" key="3">
    <source>
        <dbReference type="Pfam" id="PF00248"/>
    </source>
</evidence>
<dbReference type="EMBL" id="JAAZSQ010000032">
    <property type="protein sequence ID" value="NKX56709.1"/>
    <property type="molecule type" value="Genomic_DNA"/>
</dbReference>
<dbReference type="PANTHER" id="PTHR43364">
    <property type="entry name" value="NADH-SPECIFIC METHYLGLYOXAL REDUCTASE-RELATED"/>
    <property type="match status" value="1"/>
</dbReference>
<protein>
    <submittedName>
        <fullName evidence="4">Aldo/keto reductase</fullName>
    </submittedName>
</protein>
<sequence length="346" mass="37423">MHYRTLGNSGVSVTSFTLGTMTFGAESDEAASHAILDDYVAAGGNFVDTADVYSGGAAEEIVGRWLASRPEEARNIVLATKGRFPMGGGPNDVGNSRRHLRRALDASLRRLGVEHIDLYQLHAWDPHTPLEETLGFLQDAVSAGKIGYYGLSNFTGWQLTKTVYTARAHGWSVPVTLQTQYNLLEREIESEVVPAAEDAGLGLLVWSPLAGGWLTGKYNQDDAPAEATRLGDNLNRVFQGWHVRGGNERTWQVVAAVRQIAQERGISPGQVALAWLLERPAVASVILGVRTREQLGDNLAAAALRLTADEEAQLVLASAPPVGNYPYGPEGSEQRSRLLQGGRARK</sequence>
<proteinExistence type="predicted"/>
<dbReference type="AlphaFoldDB" id="A0A7X6K7Q4"/>
<dbReference type="SUPFAM" id="SSF51430">
    <property type="entry name" value="NAD(P)-linked oxidoreductase"/>
    <property type="match status" value="1"/>
</dbReference>
<dbReference type="RefSeq" id="WP_168489181.1">
    <property type="nucleotide sequence ID" value="NZ_JAAZSQ010000032.1"/>
</dbReference>
<keyword evidence="1" id="KW-0560">Oxidoreductase</keyword>
<dbReference type="Gene3D" id="3.20.20.100">
    <property type="entry name" value="NADP-dependent oxidoreductase domain"/>
    <property type="match status" value="1"/>
</dbReference>
<dbReference type="Proteomes" id="UP000544090">
    <property type="component" value="Unassembled WGS sequence"/>
</dbReference>
<dbReference type="InterPro" id="IPR050523">
    <property type="entry name" value="AKR_Detox_Biosynth"/>
</dbReference>
<dbReference type="FunFam" id="3.20.20.100:FF:000004">
    <property type="entry name" value="Oxidoreductase, aldo/keto reductase"/>
    <property type="match status" value="1"/>
</dbReference>
<reference evidence="4 5" key="1">
    <citation type="submission" date="2020-04" db="EMBL/GenBank/DDBJ databases">
        <title>Arthrobacter sp. nov.</title>
        <authorList>
            <person name="Liu S."/>
        </authorList>
    </citation>
    <scope>NUCLEOTIDE SEQUENCE [LARGE SCALE GENOMIC DNA]</scope>
    <source>
        <strain evidence="4 5">E918</strain>
    </source>
</reference>
<evidence type="ECO:0000256" key="1">
    <source>
        <dbReference type="ARBA" id="ARBA00023002"/>
    </source>
</evidence>
<gene>
    <name evidence="4" type="ORF">HGG74_19735</name>
</gene>
<feature type="region of interest" description="Disordered" evidence="2">
    <location>
        <begin position="323"/>
        <end position="346"/>
    </location>
</feature>
<dbReference type="Pfam" id="PF00248">
    <property type="entry name" value="Aldo_ket_red"/>
    <property type="match status" value="1"/>
</dbReference>